<protein>
    <submittedName>
        <fullName evidence="1">Uncharacterized protein</fullName>
    </submittedName>
</protein>
<evidence type="ECO:0000313" key="1">
    <source>
        <dbReference type="EMBL" id="GEZ91691.1"/>
    </source>
</evidence>
<proteinExistence type="predicted"/>
<accession>A0A699IWH4</accession>
<comment type="caution">
    <text evidence="1">The sequence shown here is derived from an EMBL/GenBank/DDBJ whole genome shotgun (WGS) entry which is preliminary data.</text>
</comment>
<sequence length="424" mass="46664">SFDLVRIFDLPGHASVAHGGFCLFPLKDFLFVFVSNLLYSPLDVVEDALAQGVEGFGLMQNEDHQVLENEQKLEEDAPDCTRVDDDGVEFSLEGGDYFPTMGDETKKDKCSIFLLLLIQGAGLDELKHDLSTEESVAHKCKNAIVENEHEIMSLCDSNIEPNKADPEEVADLDPDQIPISASVALVSSIVPISILSHKTFSYTSVPNVSKVNKTNKRRVCVCRRYFGCSELMNIASMVHIFSGWVAPLWPHLVSAAHFLSFLEECAGRRLAPSDPRTVSSYCCARTGLMTSNLVCPSTYQLFWSSFGDSGPDMSFDMSTSPEHLSGSARARLATSTLRSFWNLHVKVSKEFLFPYLADQALFISPAERIGTPGPTDVANVEVYLRGPLGLGEWASNVRIIWFSFGSFGSVSFGSSDESKNVVQL</sequence>
<name>A0A699IWH4_TANCI</name>
<gene>
    <name evidence="1" type="ORF">Tci_563664</name>
</gene>
<organism evidence="1">
    <name type="scientific">Tanacetum cinerariifolium</name>
    <name type="common">Dalmatian daisy</name>
    <name type="synonym">Chrysanthemum cinerariifolium</name>
    <dbReference type="NCBI Taxonomy" id="118510"/>
    <lineage>
        <taxon>Eukaryota</taxon>
        <taxon>Viridiplantae</taxon>
        <taxon>Streptophyta</taxon>
        <taxon>Embryophyta</taxon>
        <taxon>Tracheophyta</taxon>
        <taxon>Spermatophyta</taxon>
        <taxon>Magnoliopsida</taxon>
        <taxon>eudicotyledons</taxon>
        <taxon>Gunneridae</taxon>
        <taxon>Pentapetalae</taxon>
        <taxon>asterids</taxon>
        <taxon>campanulids</taxon>
        <taxon>Asterales</taxon>
        <taxon>Asteraceae</taxon>
        <taxon>Asteroideae</taxon>
        <taxon>Anthemideae</taxon>
        <taxon>Anthemidinae</taxon>
        <taxon>Tanacetum</taxon>
    </lineage>
</organism>
<reference evidence="1" key="1">
    <citation type="journal article" date="2019" name="Sci. Rep.">
        <title>Draft genome of Tanacetum cinerariifolium, the natural source of mosquito coil.</title>
        <authorList>
            <person name="Yamashiro T."/>
            <person name="Shiraishi A."/>
            <person name="Satake H."/>
            <person name="Nakayama K."/>
        </authorList>
    </citation>
    <scope>NUCLEOTIDE SEQUENCE</scope>
</reference>
<dbReference type="AlphaFoldDB" id="A0A699IWH4"/>
<feature type="non-terminal residue" evidence="1">
    <location>
        <position position="1"/>
    </location>
</feature>
<dbReference type="EMBL" id="BKCJ010341704">
    <property type="protein sequence ID" value="GEZ91691.1"/>
    <property type="molecule type" value="Genomic_DNA"/>
</dbReference>